<gene>
    <name evidence="1" type="ORF">MAR_021092</name>
</gene>
<reference evidence="1" key="1">
    <citation type="submission" date="2022-11" db="EMBL/GenBank/DDBJ databases">
        <title>Centuries of genome instability and evolution in soft-shell clam transmissible cancer (bioRxiv).</title>
        <authorList>
            <person name="Hart S.F.M."/>
            <person name="Yonemitsu M.A."/>
            <person name="Giersch R.M."/>
            <person name="Beal B.F."/>
            <person name="Arriagada G."/>
            <person name="Davis B.W."/>
            <person name="Ostrander E.A."/>
            <person name="Goff S.P."/>
            <person name="Metzger M.J."/>
        </authorList>
    </citation>
    <scope>NUCLEOTIDE SEQUENCE</scope>
    <source>
        <strain evidence="1">MELC-2E11</strain>
        <tissue evidence="1">Siphon/mantle</tissue>
    </source>
</reference>
<dbReference type="PANTHER" id="PTHR16897:SF2">
    <property type="entry name" value="OS03G0226600 PROTEIN"/>
    <property type="match status" value="1"/>
</dbReference>
<dbReference type="EMBL" id="CP111016">
    <property type="protein sequence ID" value="WAR05723.1"/>
    <property type="molecule type" value="Genomic_DNA"/>
</dbReference>
<name>A0ABY7EAF4_MYAAR</name>
<protein>
    <submittedName>
        <fullName evidence="1">Uncharacterized protein</fullName>
    </submittedName>
</protein>
<organism evidence="1 2">
    <name type="scientific">Mya arenaria</name>
    <name type="common">Soft-shell clam</name>
    <dbReference type="NCBI Taxonomy" id="6604"/>
    <lineage>
        <taxon>Eukaryota</taxon>
        <taxon>Metazoa</taxon>
        <taxon>Spiralia</taxon>
        <taxon>Lophotrochozoa</taxon>
        <taxon>Mollusca</taxon>
        <taxon>Bivalvia</taxon>
        <taxon>Autobranchia</taxon>
        <taxon>Heteroconchia</taxon>
        <taxon>Euheterodonta</taxon>
        <taxon>Imparidentia</taxon>
        <taxon>Neoheterodontei</taxon>
        <taxon>Myida</taxon>
        <taxon>Myoidea</taxon>
        <taxon>Myidae</taxon>
        <taxon>Mya</taxon>
    </lineage>
</organism>
<evidence type="ECO:0000313" key="2">
    <source>
        <dbReference type="Proteomes" id="UP001164746"/>
    </source>
</evidence>
<accession>A0ABY7EAF4</accession>
<dbReference type="PANTHER" id="PTHR16897">
    <property type="entry name" value="OS10G0105400 PROTEIN"/>
    <property type="match status" value="1"/>
</dbReference>
<proteinExistence type="predicted"/>
<keyword evidence="2" id="KW-1185">Reference proteome</keyword>
<sequence length="163" mass="17598">MAVNGAGLRTVSHSEQIYIDLTPPEFEYVYDGDSSDFDIQFQTSLNISMAWSVKDPESGIQECSWAIGLSPMDTSLQDYTQIAITENVASTVISSTPYDRIFSTMRCTNAAGRTASISTDGLKISLVGVDTSFSETVVGSTSDVNFASFTGLNLEDGQYKVTV</sequence>
<evidence type="ECO:0000313" key="1">
    <source>
        <dbReference type="EMBL" id="WAR05723.1"/>
    </source>
</evidence>
<dbReference type="Proteomes" id="UP001164746">
    <property type="component" value="Chromosome 5"/>
</dbReference>